<dbReference type="InterPro" id="IPR037207">
    <property type="entry name" value="Nuop51_4Fe4S-bd_sf"/>
</dbReference>
<keyword evidence="2" id="KW-0830">Ubiquinone</keyword>
<dbReference type="Gene3D" id="1.20.1440.230">
    <property type="entry name" value="NADH-ubiquinone oxidoreductase 51kDa subunit, iron-sulphur binding domain"/>
    <property type="match status" value="1"/>
</dbReference>
<gene>
    <name evidence="2" type="ORF">Ga0076813_169113</name>
</gene>
<feature type="non-terminal residue" evidence="2">
    <location>
        <position position="1"/>
    </location>
</feature>
<dbReference type="EMBL" id="LMXI01000003">
    <property type="protein sequence ID" value="KRT60282.1"/>
    <property type="molecule type" value="Genomic_DNA"/>
</dbReference>
<accession>A0A0T5ZBQ8</accession>
<evidence type="ECO:0000313" key="3">
    <source>
        <dbReference type="Proteomes" id="UP000051276"/>
    </source>
</evidence>
<protein>
    <submittedName>
        <fullName evidence="2">NADH-ubiquinone oxidoreductase-F iron-sulfur binding region</fullName>
    </submittedName>
</protein>
<reference evidence="2 3" key="1">
    <citation type="submission" date="2015-11" db="EMBL/GenBank/DDBJ databases">
        <title>The genome of Candidatus Endoriftia persephone in Ridgeia piscesae and population structure of the North Eastern Pacific vestimentiferan symbionts.</title>
        <authorList>
            <person name="Perez M."/>
            <person name="Juniper K.S."/>
        </authorList>
    </citation>
    <scope>NUCLEOTIDE SEQUENCE [LARGE SCALE GENOMIC DNA]</scope>
    <source>
        <strain evidence="2">Ind10</strain>
    </source>
</reference>
<dbReference type="Pfam" id="PF10589">
    <property type="entry name" value="NADH_4Fe-4S"/>
    <property type="match status" value="1"/>
</dbReference>
<dbReference type="AlphaFoldDB" id="A0A0T5ZBQ8"/>
<proteinExistence type="predicted"/>
<comment type="caution">
    <text evidence="2">The sequence shown here is derived from an EMBL/GenBank/DDBJ whole genome shotgun (WGS) entry which is preliminary data.</text>
</comment>
<dbReference type="InterPro" id="IPR019575">
    <property type="entry name" value="Nuop51_4Fe4S-bd"/>
</dbReference>
<dbReference type="GO" id="GO:0051539">
    <property type="term" value="F:4 iron, 4 sulfur cluster binding"/>
    <property type="evidence" value="ECO:0007669"/>
    <property type="project" value="InterPro"/>
</dbReference>
<name>A0A0T5ZBQ8_9GAMM</name>
<dbReference type="RefSeq" id="WP_324616986.1">
    <property type="nucleotide sequence ID" value="NZ_KQ556891.1"/>
</dbReference>
<organism evidence="2 3">
    <name type="scientific">endosymbiont of Ridgeia piscesae</name>
    <dbReference type="NCBI Taxonomy" id="54398"/>
    <lineage>
        <taxon>Bacteria</taxon>
        <taxon>Pseudomonadati</taxon>
        <taxon>Pseudomonadota</taxon>
        <taxon>Gammaproteobacteria</taxon>
        <taxon>sulfur-oxidizing symbionts</taxon>
    </lineage>
</organism>
<evidence type="ECO:0000313" key="2">
    <source>
        <dbReference type="EMBL" id="KRT60282.1"/>
    </source>
</evidence>
<dbReference type="Proteomes" id="UP000051276">
    <property type="component" value="Unassembled WGS sequence"/>
</dbReference>
<sequence length="44" mass="4992">TTLYDLCKVLPGAGRCHLLDGAVKVLESSLYHFRDEYLQAIEPR</sequence>
<feature type="domain" description="NADH-ubiquinone oxidoreductase 51kDa subunit iron-sulphur binding" evidence="1">
    <location>
        <begin position="2"/>
        <end position="39"/>
    </location>
</feature>
<dbReference type="SUPFAM" id="SSF140490">
    <property type="entry name" value="Nqo1C-terminal domain-like"/>
    <property type="match status" value="1"/>
</dbReference>
<evidence type="ECO:0000259" key="1">
    <source>
        <dbReference type="Pfam" id="PF10589"/>
    </source>
</evidence>